<dbReference type="Gene3D" id="3.10.300.10">
    <property type="entry name" value="Methylpurine-DNA glycosylase (MPG)"/>
    <property type="match status" value="1"/>
</dbReference>
<evidence type="ECO:0000256" key="4">
    <source>
        <dbReference type="ARBA" id="ARBA00023204"/>
    </source>
</evidence>
<keyword evidence="2" id="KW-0227">DNA damage</keyword>
<dbReference type="HAMAP" id="MF_00527">
    <property type="entry name" value="3MGH"/>
    <property type="match status" value="1"/>
</dbReference>
<evidence type="ECO:0000256" key="1">
    <source>
        <dbReference type="ARBA" id="ARBA00009232"/>
    </source>
</evidence>
<evidence type="ECO:0000256" key="3">
    <source>
        <dbReference type="ARBA" id="ARBA00022801"/>
    </source>
</evidence>
<evidence type="ECO:0000313" key="5">
    <source>
        <dbReference type="EMBL" id="EQD72402.1"/>
    </source>
</evidence>
<accession>T1BRA9</accession>
<reference evidence="5" key="2">
    <citation type="journal article" date="2014" name="ISME J.">
        <title>Microbial stratification in low pH oxic and suboxic macroscopic growths along an acid mine drainage.</title>
        <authorList>
            <person name="Mendez-Garcia C."/>
            <person name="Mesa V."/>
            <person name="Sprenger R.R."/>
            <person name="Richter M."/>
            <person name="Diez M.S."/>
            <person name="Solano J."/>
            <person name="Bargiela R."/>
            <person name="Golyshina O.V."/>
            <person name="Manteca A."/>
            <person name="Ramos J.L."/>
            <person name="Gallego J.R."/>
            <person name="Llorente I."/>
            <person name="Martins Dos Santos V.A."/>
            <person name="Jensen O.N."/>
            <person name="Pelaez A.I."/>
            <person name="Sanchez J."/>
            <person name="Ferrer M."/>
        </authorList>
    </citation>
    <scope>NUCLEOTIDE SEQUENCE</scope>
</reference>
<sequence>MGRSAVTARIGRAFFDRPTRRVARELLGTTCWVRGRAGVRSVRIVETEAYVQGDPANHAYRGPTRRNRSMFERPGTLYVYRIHQVVCANVVTRPGEAVLLRGGAPLGGLEGSGSGPGRLCRLLGLTIHDDGVDTARGSRIGFASRPDRVGRIRIGPRVGVSRATERQLRYFVDGDRAVSRPRRPRALT</sequence>
<dbReference type="EMBL" id="AUZY01002341">
    <property type="protein sequence ID" value="EQD72402.1"/>
    <property type="molecule type" value="Genomic_DNA"/>
</dbReference>
<comment type="caution">
    <text evidence="5">The sequence shown here is derived from an EMBL/GenBank/DDBJ whole genome shotgun (WGS) entry which is preliminary data.</text>
</comment>
<dbReference type="GO" id="GO:0003677">
    <property type="term" value="F:DNA binding"/>
    <property type="evidence" value="ECO:0007669"/>
    <property type="project" value="InterPro"/>
</dbReference>
<name>T1BRA9_9ZZZZ</name>
<dbReference type="AlphaFoldDB" id="T1BRA9"/>
<keyword evidence="4" id="KW-0234">DNA repair</keyword>
<dbReference type="Pfam" id="PF02245">
    <property type="entry name" value="Pur_DNA_glyco"/>
    <property type="match status" value="1"/>
</dbReference>
<keyword evidence="3 5" id="KW-0378">Hydrolase</keyword>
<dbReference type="EC" id="3.2.2.-" evidence="5"/>
<organism evidence="5">
    <name type="scientific">mine drainage metagenome</name>
    <dbReference type="NCBI Taxonomy" id="410659"/>
    <lineage>
        <taxon>unclassified sequences</taxon>
        <taxon>metagenomes</taxon>
        <taxon>ecological metagenomes</taxon>
    </lineage>
</organism>
<keyword evidence="5" id="KW-0326">Glycosidase</keyword>
<protein>
    <submittedName>
        <fullName evidence="5">Methylpurine-DNA glycosylase (MPG)</fullName>
        <ecNumber evidence="5">3.2.2.-</ecNumber>
    </submittedName>
</protein>
<evidence type="ECO:0000256" key="2">
    <source>
        <dbReference type="ARBA" id="ARBA00022763"/>
    </source>
</evidence>
<proteinExistence type="inferred from homology"/>
<dbReference type="GO" id="GO:0003905">
    <property type="term" value="F:alkylbase DNA N-glycosylase activity"/>
    <property type="evidence" value="ECO:0007669"/>
    <property type="project" value="InterPro"/>
</dbReference>
<comment type="similarity">
    <text evidence="1">Belongs to the DNA glycosylase MPG family.</text>
</comment>
<gene>
    <name evidence="5" type="ORF">B1B_03781</name>
</gene>
<dbReference type="PANTHER" id="PTHR10429">
    <property type="entry name" value="DNA-3-METHYLADENINE GLYCOSYLASE"/>
    <property type="match status" value="1"/>
</dbReference>
<dbReference type="SUPFAM" id="SSF50486">
    <property type="entry name" value="FMT C-terminal domain-like"/>
    <property type="match status" value="1"/>
</dbReference>
<reference evidence="5" key="1">
    <citation type="submission" date="2013-08" db="EMBL/GenBank/DDBJ databases">
        <authorList>
            <person name="Mendez C."/>
            <person name="Richter M."/>
            <person name="Ferrer M."/>
            <person name="Sanchez J."/>
        </authorList>
    </citation>
    <scope>NUCLEOTIDE SEQUENCE</scope>
</reference>
<dbReference type="InterPro" id="IPR036995">
    <property type="entry name" value="MPG_sf"/>
</dbReference>
<dbReference type="PANTHER" id="PTHR10429:SF0">
    <property type="entry name" value="DNA-3-METHYLADENINE GLYCOSYLASE"/>
    <property type="match status" value="1"/>
</dbReference>
<dbReference type="InterPro" id="IPR003180">
    <property type="entry name" value="MPG"/>
</dbReference>
<dbReference type="GO" id="GO:0006284">
    <property type="term" value="P:base-excision repair"/>
    <property type="evidence" value="ECO:0007669"/>
    <property type="project" value="InterPro"/>
</dbReference>
<dbReference type="InterPro" id="IPR011034">
    <property type="entry name" value="Formyl_transferase-like_C_sf"/>
</dbReference>